<evidence type="ECO:0000313" key="1">
    <source>
        <dbReference type="EMBL" id="KAH7857371.1"/>
    </source>
</evidence>
<sequence>MGSLGNHDDDIQASKRNSILDLTDDETQPFDSQSSPPSPNGEENEREDLDELDFLRSTLPFADTVPLEDAFETQILNFAGETQVLEDPEVVETVGTQLLDESDNEVVDDTDDEGVYITQVLGDTQELSNDDFPVDEDNKRFTTPGKQGLRAESDDLTNAQNISGSERAAFTSVRTAALRASGLAARSRAYKGTNSDSCPTKCDNLCTKLHTDEDDGITIIRDSVTVRGEVDEEEFPGVNEQIKGLSDKSNCRAGSSTVRRLFMEDTLTETKDPNDSLNNVDGNEIAGLSYIDSQEPGELSQAKAMEFVERFIKLDVMDIDQEDKLRRSTGGKSKPVSSAKGTQNLVKRSNLELTAGKRGIFDWDDSREDEGGGEFFTKKKEAFFDTEGQRKISFPRKDSTISISGSGVHNSKSYKTEKVTGKKSKQKLTKKLDEQLNIDSSDGMKATCSEKDVPEMLNVGFDTQIAAEAMEALCFGLDVAERDSNDTDQGAKSRCEGSVRGEKVKKSHSKKGGAWKAPSLPCPGVITRNSKKRKTSSPKLRKKSAVSSRKQAENVMKECDTEVVKELKKAKSNGEGCFGINQSKNTDKVSLEDLEQIEEERAQKRNDTDVFHTCHVVASSSGCMSVKKRRLEEEFGTSTPIARRTRQCRVANKLRAGELENVKLIDQKQSHEKFNDTTVNFTMGSLSYNRGKRTCRKLPTKSIRSGDLHASVRESGVQGTNNSLSTNLDVGNKRQTSSERQAGGSLFQHSIDKGRSRKADLKCNSVDRIVIPKNAEAITHLEVSPQDRCKPSGSASTTPLNCTTPINSASPICMGDEYFKQSCRKNLSRSFLAKEANSLMSNRPEPTSTMKESRRRRDMASVQALFSHHLDEDIIKQQKKILARLGASVASSISEATHFVTDKFVRTRNMLEAIAFGKPVVTHLWLESCGQASCFIDERNYIVRDAKKEKEFGFSLPVSLALACQRPLLQGQKVLITPNTKPGKEILANLVRAVHGLAVERVGRSALKGDNIPDDLLVLSCEEDYATCVPFLERGAAVYSSELLLNGIVNQKLEFERHRLFADNVKRTRSTIWLKHDKNQYLPVSKRK</sequence>
<proteinExistence type="predicted"/>
<reference evidence="1 2" key="1">
    <citation type="journal article" date="2021" name="Hortic Res">
        <title>High-quality reference genome and annotation aids understanding of berry development for evergreen blueberry (Vaccinium darrowii).</title>
        <authorList>
            <person name="Yu J."/>
            <person name="Hulse-Kemp A.M."/>
            <person name="Babiker E."/>
            <person name="Staton M."/>
        </authorList>
    </citation>
    <scope>NUCLEOTIDE SEQUENCE [LARGE SCALE GENOMIC DNA]</scope>
    <source>
        <strain evidence="2">cv. NJ 8807/NJ 8810</strain>
        <tissue evidence="1">Young leaf</tissue>
    </source>
</reference>
<dbReference type="EMBL" id="CM037153">
    <property type="protein sequence ID" value="KAH7857371.1"/>
    <property type="molecule type" value="Genomic_DNA"/>
</dbReference>
<dbReference type="Proteomes" id="UP000828048">
    <property type="component" value="Chromosome 3"/>
</dbReference>
<gene>
    <name evidence="1" type="ORF">Vadar_011926</name>
</gene>
<comment type="caution">
    <text evidence="1">The sequence shown here is derived from an EMBL/GenBank/DDBJ whole genome shotgun (WGS) entry which is preliminary data.</text>
</comment>
<evidence type="ECO:0000313" key="2">
    <source>
        <dbReference type="Proteomes" id="UP000828048"/>
    </source>
</evidence>
<accession>A0ACB7YV60</accession>
<name>A0ACB7YV60_9ERIC</name>
<keyword evidence="2" id="KW-1185">Reference proteome</keyword>
<organism evidence="1 2">
    <name type="scientific">Vaccinium darrowii</name>
    <dbReference type="NCBI Taxonomy" id="229202"/>
    <lineage>
        <taxon>Eukaryota</taxon>
        <taxon>Viridiplantae</taxon>
        <taxon>Streptophyta</taxon>
        <taxon>Embryophyta</taxon>
        <taxon>Tracheophyta</taxon>
        <taxon>Spermatophyta</taxon>
        <taxon>Magnoliopsida</taxon>
        <taxon>eudicotyledons</taxon>
        <taxon>Gunneridae</taxon>
        <taxon>Pentapetalae</taxon>
        <taxon>asterids</taxon>
        <taxon>Ericales</taxon>
        <taxon>Ericaceae</taxon>
        <taxon>Vaccinioideae</taxon>
        <taxon>Vaccinieae</taxon>
        <taxon>Vaccinium</taxon>
    </lineage>
</organism>
<protein>
    <submittedName>
        <fullName evidence="1">Uncharacterized protein</fullName>
    </submittedName>
</protein>